<evidence type="ECO:0000256" key="11">
    <source>
        <dbReference type="NCBIfam" id="TIGR00260"/>
    </source>
</evidence>
<keyword evidence="7" id="KW-0791">Threonine biosynthesis</keyword>
<dbReference type="OrthoDB" id="9763107at2"/>
<evidence type="ECO:0000256" key="6">
    <source>
        <dbReference type="ARBA" id="ARBA00022605"/>
    </source>
</evidence>
<dbReference type="InParanoid" id="A0A1H9EZ79"/>
<comment type="cofactor">
    <cofactor evidence="1 12">
        <name>pyridoxal 5'-phosphate</name>
        <dbReference type="ChEBI" id="CHEBI:597326"/>
    </cofactor>
</comment>
<dbReference type="RefSeq" id="WP_090167344.1">
    <property type="nucleotide sequence ID" value="NZ_FOFB01000008.1"/>
</dbReference>
<dbReference type="InterPro" id="IPR001926">
    <property type="entry name" value="TrpB-like_PALP"/>
</dbReference>
<evidence type="ECO:0000313" key="15">
    <source>
        <dbReference type="EMBL" id="SEQ30298.1"/>
    </source>
</evidence>
<evidence type="ECO:0000256" key="12">
    <source>
        <dbReference type="PIRSR" id="PIRSR604450-51"/>
    </source>
</evidence>
<keyword evidence="16" id="KW-1185">Reference proteome</keyword>
<evidence type="ECO:0000256" key="8">
    <source>
        <dbReference type="ARBA" id="ARBA00022898"/>
    </source>
</evidence>
<dbReference type="Pfam" id="PF00291">
    <property type="entry name" value="PALP"/>
    <property type="match status" value="1"/>
</dbReference>
<dbReference type="Gene3D" id="3.40.50.1100">
    <property type="match status" value="2"/>
</dbReference>
<dbReference type="InterPro" id="IPR004450">
    <property type="entry name" value="Thr_synthase-like"/>
</dbReference>
<feature type="domain" description="Tryptophan synthase beta chain-like PALP" evidence="13">
    <location>
        <begin position="96"/>
        <end position="379"/>
    </location>
</feature>
<sequence>MQFYSTNNPELKADLPEAIFRGLPADNGLFMPERLEPLPAAFFKELPYMSFAEIGFQVSRHLLQDDVPDEELKALVYDAINFPAPVVKLDDKRYVLELFHGPSLAFKDFGARFMSRLMGHFNKGNDKELVILVATSGDTGGAVAAGFYKTPGIQVVILYPKGKVSLLQEKQLTTLGHNIHALEVDGTFDDCQAIVKQAFLDEQLRSEIRLSSANSINISRLIPQSFYYFEAYKQLGAAGDPVAFCIPSGNFGNLTAGLLAQRMGLPVSHFIAATNRNDVVPEFLSSGVYSPRPSVATLSNAMDVGAPSNFARMLNLYGHVNGKDASSPATHAAMLELISGYAYDDASTEQAVREVEERFGYVIDPHGAVGYLALNEWQKENPNTRGVILETAHPSKFKPDVERILGHPIEVPTRLKELEHKQKVAKQMSTAYEPVKDWLRKTFG</sequence>
<reference evidence="16" key="1">
    <citation type="submission" date="2016-10" db="EMBL/GenBank/DDBJ databases">
        <authorList>
            <person name="Varghese N."/>
            <person name="Submissions S."/>
        </authorList>
    </citation>
    <scope>NUCLEOTIDE SEQUENCE [LARGE SCALE GENOMIC DNA]</scope>
    <source>
        <strain evidence="16">DSM 24740</strain>
    </source>
</reference>
<comment type="pathway">
    <text evidence="2">Amino-acid biosynthesis; L-threonine biosynthesis; L-threonine from L-aspartate: step 5/5.</text>
</comment>
<dbReference type="NCBIfam" id="TIGR00260">
    <property type="entry name" value="thrC"/>
    <property type="match status" value="1"/>
</dbReference>
<dbReference type="STRING" id="478744.SAMN05444359_1085"/>
<dbReference type="InterPro" id="IPR037158">
    <property type="entry name" value="Thr_synth_N_sf"/>
</dbReference>
<dbReference type="GO" id="GO:0030170">
    <property type="term" value="F:pyridoxal phosphate binding"/>
    <property type="evidence" value="ECO:0007669"/>
    <property type="project" value="InterPro"/>
</dbReference>
<dbReference type="PANTHER" id="PTHR42690:SF1">
    <property type="entry name" value="THREONINE SYNTHASE-LIKE 2"/>
    <property type="match status" value="1"/>
</dbReference>
<evidence type="ECO:0000256" key="7">
    <source>
        <dbReference type="ARBA" id="ARBA00022697"/>
    </source>
</evidence>
<feature type="domain" description="Threonine synthase N-terminal" evidence="14">
    <location>
        <begin position="2"/>
        <end position="79"/>
    </location>
</feature>
<dbReference type="GO" id="GO:0009088">
    <property type="term" value="P:threonine biosynthetic process"/>
    <property type="evidence" value="ECO:0007669"/>
    <property type="project" value="UniProtKB-UniRule"/>
</dbReference>
<evidence type="ECO:0000256" key="2">
    <source>
        <dbReference type="ARBA" id="ARBA00004979"/>
    </source>
</evidence>
<dbReference type="PROSITE" id="PS00165">
    <property type="entry name" value="DEHYDRATASE_SER_THR"/>
    <property type="match status" value="1"/>
</dbReference>
<evidence type="ECO:0000256" key="10">
    <source>
        <dbReference type="ARBA" id="ARBA00049144"/>
    </source>
</evidence>
<name>A0A1H9EZ79_9BACT</name>
<evidence type="ECO:0000259" key="13">
    <source>
        <dbReference type="Pfam" id="PF00291"/>
    </source>
</evidence>
<accession>A0A1H9EZ79</accession>
<dbReference type="FunFam" id="3.40.50.1100:FF:000022">
    <property type="entry name" value="Threonine synthase"/>
    <property type="match status" value="1"/>
</dbReference>
<evidence type="ECO:0000256" key="3">
    <source>
        <dbReference type="ARBA" id="ARBA00005517"/>
    </source>
</evidence>
<feature type="modified residue" description="N6-(pyridoxal phosphate)lysine" evidence="12">
    <location>
        <position position="107"/>
    </location>
</feature>
<keyword evidence="8 12" id="KW-0663">Pyridoxal phosphate</keyword>
<dbReference type="InterPro" id="IPR000634">
    <property type="entry name" value="Ser/Thr_deHydtase_PyrdxlP-BS"/>
</dbReference>
<evidence type="ECO:0000256" key="9">
    <source>
        <dbReference type="ARBA" id="ARBA00023239"/>
    </source>
</evidence>
<evidence type="ECO:0000256" key="1">
    <source>
        <dbReference type="ARBA" id="ARBA00001933"/>
    </source>
</evidence>
<dbReference type="Proteomes" id="UP000199021">
    <property type="component" value="Unassembled WGS sequence"/>
</dbReference>
<evidence type="ECO:0000259" key="14">
    <source>
        <dbReference type="Pfam" id="PF14821"/>
    </source>
</evidence>
<evidence type="ECO:0000256" key="4">
    <source>
        <dbReference type="ARBA" id="ARBA00013028"/>
    </source>
</evidence>
<dbReference type="AlphaFoldDB" id="A0A1H9EZ79"/>
<keyword evidence="9" id="KW-0456">Lyase</keyword>
<dbReference type="InterPro" id="IPR036052">
    <property type="entry name" value="TrpB-like_PALP_sf"/>
</dbReference>
<keyword evidence="6" id="KW-0028">Amino-acid biosynthesis</keyword>
<dbReference type="Gene3D" id="3.90.1380.10">
    <property type="entry name" value="Threonine synthase, N-terminal domain"/>
    <property type="match status" value="1"/>
</dbReference>
<dbReference type="InterPro" id="IPR051166">
    <property type="entry name" value="Threonine_Synthase"/>
</dbReference>
<dbReference type="PANTHER" id="PTHR42690">
    <property type="entry name" value="THREONINE SYNTHASE FAMILY MEMBER"/>
    <property type="match status" value="1"/>
</dbReference>
<protein>
    <recommendedName>
        <fullName evidence="5 11">Threonine synthase</fullName>
        <ecNumber evidence="4 11">4.2.3.1</ecNumber>
    </recommendedName>
</protein>
<dbReference type="EMBL" id="FOFB01000008">
    <property type="protein sequence ID" value="SEQ30298.1"/>
    <property type="molecule type" value="Genomic_DNA"/>
</dbReference>
<evidence type="ECO:0000313" key="16">
    <source>
        <dbReference type="Proteomes" id="UP000199021"/>
    </source>
</evidence>
<dbReference type="CDD" id="cd01560">
    <property type="entry name" value="Thr-synth_2"/>
    <property type="match status" value="1"/>
</dbReference>
<organism evidence="15 16">
    <name type="scientific">Neolewinella agarilytica</name>
    <dbReference type="NCBI Taxonomy" id="478744"/>
    <lineage>
        <taxon>Bacteria</taxon>
        <taxon>Pseudomonadati</taxon>
        <taxon>Bacteroidota</taxon>
        <taxon>Saprospiria</taxon>
        <taxon>Saprospirales</taxon>
        <taxon>Lewinellaceae</taxon>
        <taxon>Neolewinella</taxon>
    </lineage>
</organism>
<comment type="similarity">
    <text evidence="3">Belongs to the threonine synthase family.</text>
</comment>
<dbReference type="GO" id="GO:0004795">
    <property type="term" value="F:threonine synthase activity"/>
    <property type="evidence" value="ECO:0007669"/>
    <property type="project" value="UniProtKB-UniRule"/>
</dbReference>
<dbReference type="EC" id="4.2.3.1" evidence="4 11"/>
<comment type="catalytic activity">
    <reaction evidence="10">
        <text>O-phospho-L-homoserine + H2O = L-threonine + phosphate</text>
        <dbReference type="Rhea" id="RHEA:10840"/>
        <dbReference type="ChEBI" id="CHEBI:15377"/>
        <dbReference type="ChEBI" id="CHEBI:43474"/>
        <dbReference type="ChEBI" id="CHEBI:57590"/>
        <dbReference type="ChEBI" id="CHEBI:57926"/>
        <dbReference type="EC" id="4.2.3.1"/>
    </reaction>
</comment>
<dbReference type="UniPathway" id="UPA00050">
    <property type="reaction ID" value="UER00065"/>
</dbReference>
<gene>
    <name evidence="15" type="ORF">SAMN05444359_1085</name>
</gene>
<dbReference type="Pfam" id="PF14821">
    <property type="entry name" value="Thr_synth_N"/>
    <property type="match status" value="1"/>
</dbReference>
<dbReference type="InterPro" id="IPR029144">
    <property type="entry name" value="Thr_synth_N"/>
</dbReference>
<proteinExistence type="inferred from homology"/>
<dbReference type="SUPFAM" id="SSF53686">
    <property type="entry name" value="Tryptophan synthase beta subunit-like PLP-dependent enzymes"/>
    <property type="match status" value="1"/>
</dbReference>
<evidence type="ECO:0000256" key="5">
    <source>
        <dbReference type="ARBA" id="ARBA00018679"/>
    </source>
</evidence>